<dbReference type="Proteomes" id="UP001597414">
    <property type="component" value="Unassembled WGS sequence"/>
</dbReference>
<dbReference type="SUPFAM" id="SSF159888">
    <property type="entry name" value="YdhG-like"/>
    <property type="match status" value="1"/>
</dbReference>
<keyword evidence="3" id="KW-1185">Reference proteome</keyword>
<evidence type="ECO:0000259" key="1">
    <source>
        <dbReference type="Pfam" id="PF08818"/>
    </source>
</evidence>
<evidence type="ECO:0000313" key="2">
    <source>
        <dbReference type="EMBL" id="MFD2203130.1"/>
    </source>
</evidence>
<gene>
    <name evidence="2" type="ORF">ACFSKV_16250</name>
</gene>
<organism evidence="2 3">
    <name type="scientific">Shivajiella indica</name>
    <dbReference type="NCBI Taxonomy" id="872115"/>
    <lineage>
        <taxon>Bacteria</taxon>
        <taxon>Pseudomonadati</taxon>
        <taxon>Bacteroidota</taxon>
        <taxon>Cytophagia</taxon>
        <taxon>Cytophagales</taxon>
        <taxon>Cyclobacteriaceae</taxon>
        <taxon>Shivajiella</taxon>
    </lineage>
</organism>
<dbReference type="EMBL" id="JBHUIV010000020">
    <property type="protein sequence ID" value="MFD2203130.1"/>
    <property type="molecule type" value="Genomic_DNA"/>
</dbReference>
<proteinExistence type="predicted"/>
<accession>A0ABW5BBS7</accession>
<evidence type="ECO:0000313" key="3">
    <source>
        <dbReference type="Proteomes" id="UP001597414"/>
    </source>
</evidence>
<dbReference type="Pfam" id="PF08818">
    <property type="entry name" value="DUF1801"/>
    <property type="match status" value="1"/>
</dbReference>
<dbReference type="RefSeq" id="WP_380805046.1">
    <property type="nucleotide sequence ID" value="NZ_JBHUIV010000020.1"/>
</dbReference>
<sequence>MEKRNFKTIEEYINAFDGETRRILQKIKETVREAAPEATESINYGIPTFKLFGNLVHFAAYKKHIGFYPAPSGMEAFKKEVEPFKTGKGTLQFSLDKPIPYDLISDIVQFRVEENKIKAGKK</sequence>
<feature type="domain" description="YdhG-like" evidence="1">
    <location>
        <begin position="21"/>
        <end position="112"/>
    </location>
</feature>
<comment type="caution">
    <text evidence="2">The sequence shown here is derived from an EMBL/GenBank/DDBJ whole genome shotgun (WGS) entry which is preliminary data.</text>
</comment>
<dbReference type="Gene3D" id="3.90.1150.200">
    <property type="match status" value="1"/>
</dbReference>
<protein>
    <submittedName>
        <fullName evidence="2">Iron chaperone</fullName>
    </submittedName>
</protein>
<name>A0ABW5BBS7_9BACT</name>
<dbReference type="InterPro" id="IPR014922">
    <property type="entry name" value="YdhG-like"/>
</dbReference>
<reference evidence="3" key="1">
    <citation type="journal article" date="2019" name="Int. J. Syst. Evol. Microbiol.">
        <title>The Global Catalogue of Microorganisms (GCM) 10K type strain sequencing project: providing services to taxonomists for standard genome sequencing and annotation.</title>
        <authorList>
            <consortium name="The Broad Institute Genomics Platform"/>
            <consortium name="The Broad Institute Genome Sequencing Center for Infectious Disease"/>
            <person name="Wu L."/>
            <person name="Ma J."/>
        </authorList>
    </citation>
    <scope>NUCLEOTIDE SEQUENCE [LARGE SCALE GENOMIC DNA]</scope>
    <source>
        <strain evidence="3">KCTC 19812</strain>
    </source>
</reference>